<evidence type="ECO:0000256" key="6">
    <source>
        <dbReference type="SAM" id="Coils"/>
    </source>
</evidence>
<keyword evidence="3" id="KW-0863">Zinc-finger</keyword>
<evidence type="ECO:0000313" key="9">
    <source>
        <dbReference type="Proteomes" id="UP000749559"/>
    </source>
</evidence>
<evidence type="ECO:0000256" key="4">
    <source>
        <dbReference type="ARBA" id="ARBA00022833"/>
    </source>
</evidence>
<accession>A0A8J1U7A0</accession>
<evidence type="ECO:0000256" key="1">
    <source>
        <dbReference type="ARBA" id="ARBA00022723"/>
    </source>
</evidence>
<dbReference type="SMART" id="SM00355">
    <property type="entry name" value="ZnF_C2H2"/>
    <property type="match status" value="2"/>
</dbReference>
<dbReference type="PANTHER" id="PTHR23235:SF142">
    <property type="entry name" value="ZINC FINGER PROTEIN 384"/>
    <property type="match status" value="1"/>
</dbReference>
<dbReference type="InterPro" id="IPR013087">
    <property type="entry name" value="Znf_C2H2_type"/>
</dbReference>
<dbReference type="Pfam" id="PF00096">
    <property type="entry name" value="zf-C2H2"/>
    <property type="match status" value="1"/>
</dbReference>
<sequence length="488" mass="55492">MRLDLLKSEAEISENMTEVAIPPSPPHKSSPRGNSQPFKCEYCGKEFGRRQHYTVHRRIHTGERPYSCNFCSMRFNQIGPLIKHKQRQHGIMHKSPKDVPLSRLNIDANLEDSPVSSVQKKPRRKRKGSPQSLSLAIKYPHKELIATIATTIQEQLAETGTTEGSTVSSSPPQSEMESVYSAGVYITDAPKDDSPQSGEEADQHDDINANRDSIEGEMALTIKEENVKHEDNEEELLNHVYDFSRSGAASPASSHTSYASSIEGLTDTGCDIPEDLSMKGHRQRNDSGSSGFHESKDCLDQSGIAPCTSDSERAITPESVHDSETTNLTKESTPKPRLTENEKIKRLFEEIKAQNCKSQEQIIELHNLHQQQLRQQWQQQQQQLHGLQQQLQQLHLQQQLHERLGQQQNLLHKQQLKAKENQIEALQQTVDQLRKAHADILTQQQQHQSQLAELQHFYHDQISQLKSNHQRQIQSLHDQNRALMDKCI</sequence>
<evidence type="ECO:0000256" key="3">
    <source>
        <dbReference type="ARBA" id="ARBA00022771"/>
    </source>
</evidence>
<dbReference type="GO" id="GO:0000978">
    <property type="term" value="F:RNA polymerase II cis-regulatory region sequence-specific DNA binding"/>
    <property type="evidence" value="ECO:0007669"/>
    <property type="project" value="TreeGrafter"/>
</dbReference>
<dbReference type="Gene3D" id="3.30.160.60">
    <property type="entry name" value="Classic Zinc Finger"/>
    <property type="match status" value="2"/>
</dbReference>
<reference evidence="8" key="1">
    <citation type="submission" date="2022-03" db="EMBL/GenBank/DDBJ databases">
        <authorList>
            <person name="Martin C."/>
        </authorList>
    </citation>
    <scope>NUCLEOTIDE SEQUENCE</scope>
</reference>
<evidence type="ECO:0000256" key="5">
    <source>
        <dbReference type="ARBA" id="ARBA00023242"/>
    </source>
</evidence>
<keyword evidence="9" id="KW-1185">Reference proteome</keyword>
<keyword evidence="5" id="KW-0539">Nucleus</keyword>
<dbReference type="GO" id="GO:0000981">
    <property type="term" value="F:DNA-binding transcription factor activity, RNA polymerase II-specific"/>
    <property type="evidence" value="ECO:0007669"/>
    <property type="project" value="TreeGrafter"/>
</dbReference>
<dbReference type="GO" id="GO:0008270">
    <property type="term" value="F:zinc ion binding"/>
    <property type="evidence" value="ECO:0007669"/>
    <property type="project" value="UniProtKB-KW"/>
</dbReference>
<dbReference type="InterPro" id="IPR036236">
    <property type="entry name" value="Znf_C2H2_sf"/>
</dbReference>
<dbReference type="SUPFAM" id="SSF57667">
    <property type="entry name" value="beta-beta-alpha zinc fingers"/>
    <property type="match status" value="1"/>
</dbReference>
<feature type="region of interest" description="Disordered" evidence="7">
    <location>
        <begin position="269"/>
        <end position="337"/>
    </location>
</feature>
<dbReference type="PROSITE" id="PS50157">
    <property type="entry name" value="ZINC_FINGER_C2H2_2"/>
    <property type="match status" value="2"/>
</dbReference>
<proteinExistence type="predicted"/>
<feature type="region of interest" description="Disordered" evidence="7">
    <location>
        <begin position="113"/>
        <end position="134"/>
    </location>
</feature>
<protein>
    <submittedName>
        <fullName evidence="8">Uncharacterized protein</fullName>
    </submittedName>
</protein>
<keyword evidence="4" id="KW-0862">Zinc</keyword>
<dbReference type="FunFam" id="3.30.160.60:FF:000182">
    <property type="entry name" value="zinc finger protein 366"/>
    <property type="match status" value="1"/>
</dbReference>
<keyword evidence="1" id="KW-0479">Metal-binding</keyword>
<dbReference type="EMBL" id="CAIIXF020000008">
    <property type="protein sequence ID" value="CAH1790967.1"/>
    <property type="molecule type" value="Genomic_DNA"/>
</dbReference>
<keyword evidence="6" id="KW-0175">Coiled coil</keyword>
<dbReference type="OrthoDB" id="654211at2759"/>
<feature type="coiled-coil region" evidence="6">
    <location>
        <begin position="370"/>
        <end position="486"/>
    </location>
</feature>
<comment type="caution">
    <text evidence="8">The sequence shown here is derived from an EMBL/GenBank/DDBJ whole genome shotgun (WGS) entry which is preliminary data.</text>
</comment>
<dbReference type="PANTHER" id="PTHR23235">
    <property type="entry name" value="KRUEPPEL-LIKE TRANSCRIPTION FACTOR"/>
    <property type="match status" value="1"/>
</dbReference>
<evidence type="ECO:0000313" key="8">
    <source>
        <dbReference type="EMBL" id="CAH1790967.1"/>
    </source>
</evidence>
<dbReference type="Proteomes" id="UP000749559">
    <property type="component" value="Unassembled WGS sequence"/>
</dbReference>
<gene>
    <name evidence="8" type="ORF">OFUS_LOCUS16117</name>
</gene>
<feature type="region of interest" description="Disordered" evidence="7">
    <location>
        <begin position="187"/>
        <end position="210"/>
    </location>
</feature>
<organism evidence="8 9">
    <name type="scientific">Owenia fusiformis</name>
    <name type="common">Polychaete worm</name>
    <dbReference type="NCBI Taxonomy" id="6347"/>
    <lineage>
        <taxon>Eukaryota</taxon>
        <taxon>Metazoa</taxon>
        <taxon>Spiralia</taxon>
        <taxon>Lophotrochozoa</taxon>
        <taxon>Annelida</taxon>
        <taxon>Polychaeta</taxon>
        <taxon>Sedentaria</taxon>
        <taxon>Canalipalpata</taxon>
        <taxon>Sabellida</taxon>
        <taxon>Oweniida</taxon>
        <taxon>Oweniidae</taxon>
        <taxon>Owenia</taxon>
    </lineage>
</organism>
<feature type="compositionally biased region" description="Basic and acidic residues" evidence="7">
    <location>
        <begin position="310"/>
        <end position="324"/>
    </location>
</feature>
<evidence type="ECO:0000256" key="7">
    <source>
        <dbReference type="SAM" id="MobiDB-lite"/>
    </source>
</evidence>
<name>A0A8J1U7A0_OWEFU</name>
<dbReference type="PROSITE" id="PS00028">
    <property type="entry name" value="ZINC_FINGER_C2H2_1"/>
    <property type="match status" value="2"/>
</dbReference>
<evidence type="ECO:0000256" key="2">
    <source>
        <dbReference type="ARBA" id="ARBA00022737"/>
    </source>
</evidence>
<keyword evidence="2" id="KW-0677">Repeat</keyword>
<dbReference type="AlphaFoldDB" id="A0A8J1U7A0"/>